<dbReference type="InterPro" id="IPR031982">
    <property type="entry name" value="PilE-like"/>
</dbReference>
<dbReference type="NCBIfam" id="TIGR02532">
    <property type="entry name" value="IV_pilin_GFxxxE"/>
    <property type="match status" value="1"/>
</dbReference>
<dbReference type="PRINTS" id="PR00813">
    <property type="entry name" value="BCTERIALGSPG"/>
</dbReference>
<name>A0ABP9EDP8_9GAMM</name>
<feature type="transmembrane region" description="Helical" evidence="2">
    <location>
        <begin position="12"/>
        <end position="35"/>
    </location>
</feature>
<dbReference type="Proteomes" id="UP001499988">
    <property type="component" value="Unassembled WGS sequence"/>
</dbReference>
<keyword evidence="2" id="KW-1133">Transmembrane helix</keyword>
<protein>
    <submittedName>
        <fullName evidence="3">Type IV pilin protein</fullName>
    </submittedName>
</protein>
<dbReference type="SUPFAM" id="SSF54523">
    <property type="entry name" value="Pili subunits"/>
    <property type="match status" value="1"/>
</dbReference>
<accession>A0ABP9EDP8</accession>
<sequence>MVASEMRKVAGITLIELMIVVVVLAILASIAYPSYQRYVGRGYRAEAHAQLSKLANLQEQYYLDHRTYSEDMTALGGAADPYVTESGRYHIDATVSSAGRYRLTAAAQGVQLTADGDCPTLTLNSEGERAPEECW</sequence>
<keyword evidence="4" id="KW-1185">Reference proteome</keyword>
<gene>
    <name evidence="3" type="ORF">GCM10023333_03650</name>
</gene>
<keyword evidence="2" id="KW-0812">Transmembrane</keyword>
<proteinExistence type="predicted"/>
<dbReference type="InterPro" id="IPR045584">
    <property type="entry name" value="Pilin-like"/>
</dbReference>
<dbReference type="InterPro" id="IPR000983">
    <property type="entry name" value="Bac_GSPG_pilin"/>
</dbReference>
<dbReference type="PANTHER" id="PTHR30093:SF47">
    <property type="entry name" value="TYPE IV PILUS NON-CORE MINOR PILIN PILE"/>
    <property type="match status" value="1"/>
</dbReference>
<dbReference type="Pfam" id="PF16732">
    <property type="entry name" value="ComP_DUS"/>
    <property type="match status" value="1"/>
</dbReference>
<dbReference type="PANTHER" id="PTHR30093">
    <property type="entry name" value="GENERAL SECRETION PATHWAY PROTEIN G"/>
    <property type="match status" value="1"/>
</dbReference>
<organism evidence="3 4">
    <name type="scientific">Ferrimonas pelagia</name>
    <dbReference type="NCBI Taxonomy" id="1177826"/>
    <lineage>
        <taxon>Bacteria</taxon>
        <taxon>Pseudomonadati</taxon>
        <taxon>Pseudomonadota</taxon>
        <taxon>Gammaproteobacteria</taxon>
        <taxon>Alteromonadales</taxon>
        <taxon>Ferrimonadaceae</taxon>
        <taxon>Ferrimonas</taxon>
    </lineage>
</organism>
<keyword evidence="1" id="KW-0488">Methylation</keyword>
<evidence type="ECO:0000313" key="3">
    <source>
        <dbReference type="EMBL" id="GAA4874057.1"/>
    </source>
</evidence>
<evidence type="ECO:0000256" key="2">
    <source>
        <dbReference type="SAM" id="Phobius"/>
    </source>
</evidence>
<evidence type="ECO:0000313" key="4">
    <source>
        <dbReference type="Proteomes" id="UP001499988"/>
    </source>
</evidence>
<keyword evidence="2" id="KW-0472">Membrane</keyword>
<dbReference type="EMBL" id="BAABJZ010000006">
    <property type="protein sequence ID" value="GAA4874057.1"/>
    <property type="molecule type" value="Genomic_DNA"/>
</dbReference>
<evidence type="ECO:0000256" key="1">
    <source>
        <dbReference type="ARBA" id="ARBA00022481"/>
    </source>
</evidence>
<dbReference type="PROSITE" id="PS00409">
    <property type="entry name" value="PROKAR_NTER_METHYL"/>
    <property type="match status" value="1"/>
</dbReference>
<dbReference type="Gene3D" id="3.30.700.10">
    <property type="entry name" value="Glycoprotein, Type 4 Pilin"/>
    <property type="match status" value="1"/>
</dbReference>
<dbReference type="InterPro" id="IPR012902">
    <property type="entry name" value="N_methyl_site"/>
</dbReference>
<comment type="caution">
    <text evidence="3">The sequence shown here is derived from an EMBL/GenBank/DDBJ whole genome shotgun (WGS) entry which is preliminary data.</text>
</comment>
<dbReference type="Pfam" id="PF07963">
    <property type="entry name" value="N_methyl"/>
    <property type="match status" value="1"/>
</dbReference>
<reference evidence="4" key="1">
    <citation type="journal article" date="2019" name="Int. J. Syst. Evol. Microbiol.">
        <title>The Global Catalogue of Microorganisms (GCM) 10K type strain sequencing project: providing services to taxonomists for standard genome sequencing and annotation.</title>
        <authorList>
            <consortium name="The Broad Institute Genomics Platform"/>
            <consortium name="The Broad Institute Genome Sequencing Center for Infectious Disease"/>
            <person name="Wu L."/>
            <person name="Ma J."/>
        </authorList>
    </citation>
    <scope>NUCLEOTIDE SEQUENCE [LARGE SCALE GENOMIC DNA]</scope>
    <source>
        <strain evidence="4">JCM 18401</strain>
    </source>
</reference>